<keyword evidence="4" id="KW-1185">Reference proteome</keyword>
<organism evidence="3">
    <name type="scientific">Medioppia subpectinata</name>
    <dbReference type="NCBI Taxonomy" id="1979941"/>
    <lineage>
        <taxon>Eukaryota</taxon>
        <taxon>Metazoa</taxon>
        <taxon>Ecdysozoa</taxon>
        <taxon>Arthropoda</taxon>
        <taxon>Chelicerata</taxon>
        <taxon>Arachnida</taxon>
        <taxon>Acari</taxon>
        <taxon>Acariformes</taxon>
        <taxon>Sarcoptiformes</taxon>
        <taxon>Oribatida</taxon>
        <taxon>Brachypylina</taxon>
        <taxon>Oppioidea</taxon>
        <taxon>Oppiidae</taxon>
        <taxon>Medioppia</taxon>
    </lineage>
</organism>
<feature type="region of interest" description="Disordered" evidence="1">
    <location>
        <begin position="152"/>
        <end position="171"/>
    </location>
</feature>
<dbReference type="GO" id="GO:0005576">
    <property type="term" value="C:extracellular region"/>
    <property type="evidence" value="ECO:0007669"/>
    <property type="project" value="InterPro"/>
</dbReference>
<dbReference type="OrthoDB" id="6364363at2759"/>
<feature type="domain" description="Chitin-binding type-2" evidence="2">
    <location>
        <begin position="1"/>
        <end position="42"/>
    </location>
</feature>
<evidence type="ECO:0000313" key="3">
    <source>
        <dbReference type="EMBL" id="CAD7622529.1"/>
    </source>
</evidence>
<dbReference type="InterPro" id="IPR052976">
    <property type="entry name" value="Scoloptoxin-like"/>
</dbReference>
<dbReference type="Proteomes" id="UP000759131">
    <property type="component" value="Unassembled WGS sequence"/>
</dbReference>
<dbReference type="Pfam" id="PF01607">
    <property type="entry name" value="CBM_14"/>
    <property type="match status" value="1"/>
</dbReference>
<dbReference type="SUPFAM" id="SSF57625">
    <property type="entry name" value="Invertebrate chitin-binding proteins"/>
    <property type="match status" value="1"/>
</dbReference>
<dbReference type="InterPro" id="IPR036508">
    <property type="entry name" value="Chitin-bd_dom_sf"/>
</dbReference>
<evidence type="ECO:0000259" key="2">
    <source>
        <dbReference type="PROSITE" id="PS50940"/>
    </source>
</evidence>
<evidence type="ECO:0000256" key="1">
    <source>
        <dbReference type="SAM" id="MobiDB-lite"/>
    </source>
</evidence>
<feature type="compositionally biased region" description="Polar residues" evidence="1">
    <location>
        <begin position="91"/>
        <end position="107"/>
    </location>
</feature>
<feature type="compositionally biased region" description="Basic residues" evidence="1">
    <location>
        <begin position="159"/>
        <end position="171"/>
    </location>
</feature>
<dbReference type="InterPro" id="IPR002557">
    <property type="entry name" value="Chitin-bd_dom"/>
</dbReference>
<accession>A0A7R9PVQ6</accession>
<name>A0A7R9PVQ6_9ACAR</name>
<gene>
    <name evidence="3" type="ORF">OSB1V03_LOCUS2992</name>
</gene>
<dbReference type="PROSITE" id="PS50940">
    <property type="entry name" value="CHIT_BIND_II"/>
    <property type="match status" value="1"/>
</dbReference>
<dbReference type="PANTHER" id="PTHR22933">
    <property type="entry name" value="FI18007P1-RELATED"/>
    <property type="match status" value="1"/>
</dbReference>
<feature type="region of interest" description="Disordered" evidence="1">
    <location>
        <begin position="65"/>
        <end position="143"/>
    </location>
</feature>
<dbReference type="EMBL" id="CAJPIZ010001143">
    <property type="protein sequence ID" value="CAG2102959.1"/>
    <property type="molecule type" value="Genomic_DNA"/>
</dbReference>
<dbReference type="AlphaFoldDB" id="A0A7R9PVQ6"/>
<reference evidence="3" key="1">
    <citation type="submission" date="2020-11" db="EMBL/GenBank/DDBJ databases">
        <authorList>
            <person name="Tran Van P."/>
        </authorList>
    </citation>
    <scope>NUCLEOTIDE SEQUENCE</scope>
</reference>
<protein>
    <recommendedName>
        <fullName evidence="2">Chitin-binding type-2 domain-containing protein</fullName>
    </recommendedName>
</protein>
<dbReference type="Gene3D" id="2.170.140.10">
    <property type="entry name" value="Chitin binding domain"/>
    <property type="match status" value="1"/>
</dbReference>
<sequence length="171" mass="19602">MKKVFHICQTGGRKNSFLCPNGTMFNQQVFVCDWWHNVQCGDSVTHYPLNENIYDHNWESKRVTKTETEGSVRRSGSLMETAEPLTDEMAVTTTPIESELSDTNGSVENKDVSDAVNEGSNDFGANEEDTDEETGRASRVRSPVRIYRTSRFMTPLDRQKRRRRKRGYLKA</sequence>
<dbReference type="PANTHER" id="PTHR22933:SF42">
    <property type="entry name" value="FI18455P1-RELATED"/>
    <property type="match status" value="1"/>
</dbReference>
<dbReference type="GO" id="GO:0008061">
    <property type="term" value="F:chitin binding"/>
    <property type="evidence" value="ECO:0007669"/>
    <property type="project" value="InterPro"/>
</dbReference>
<dbReference type="EMBL" id="OC855718">
    <property type="protein sequence ID" value="CAD7622529.1"/>
    <property type="molecule type" value="Genomic_DNA"/>
</dbReference>
<proteinExistence type="predicted"/>
<evidence type="ECO:0000313" key="4">
    <source>
        <dbReference type="Proteomes" id="UP000759131"/>
    </source>
</evidence>